<dbReference type="RefSeq" id="WP_168488643.1">
    <property type="nucleotide sequence ID" value="NZ_JAAZSQ010000023.1"/>
</dbReference>
<keyword evidence="4" id="KW-1185">Reference proteome</keyword>
<dbReference type="PANTHER" id="PTHR46268:SF6">
    <property type="entry name" value="UNIVERSAL STRESS PROTEIN UP12"/>
    <property type="match status" value="1"/>
</dbReference>
<dbReference type="InterPro" id="IPR006016">
    <property type="entry name" value="UspA"/>
</dbReference>
<protein>
    <submittedName>
        <fullName evidence="3">Universal stress protein</fullName>
    </submittedName>
</protein>
<evidence type="ECO:0000259" key="2">
    <source>
        <dbReference type="Pfam" id="PF00582"/>
    </source>
</evidence>
<dbReference type="AlphaFoldDB" id="A0A7X6QM58"/>
<comment type="caution">
    <text evidence="3">The sequence shown here is derived from an EMBL/GenBank/DDBJ whole genome shotgun (WGS) entry which is preliminary data.</text>
</comment>
<dbReference type="Proteomes" id="UP000544090">
    <property type="component" value="Unassembled WGS sequence"/>
</dbReference>
<accession>A0A7X6QM58</accession>
<name>A0A7X6QM58_9MICC</name>
<feature type="domain" description="UspA" evidence="2">
    <location>
        <begin position="10"/>
        <end position="122"/>
    </location>
</feature>
<organism evidence="3 4">
    <name type="scientific">Arthrobacter mobilis</name>
    <dbReference type="NCBI Taxonomy" id="2724944"/>
    <lineage>
        <taxon>Bacteria</taxon>
        <taxon>Bacillati</taxon>
        <taxon>Actinomycetota</taxon>
        <taxon>Actinomycetes</taxon>
        <taxon>Micrococcales</taxon>
        <taxon>Micrococcaceae</taxon>
        <taxon>Arthrobacter</taxon>
    </lineage>
</organism>
<dbReference type="Pfam" id="PF00582">
    <property type="entry name" value="Usp"/>
    <property type="match status" value="1"/>
</dbReference>
<sequence>MTVVIGYTSTPEGRQALASGMEEALLRKTSLLIVNIDRSHHDLDDEEQQSMREQLSAVGMDLHIESSVLADPGDRLIQVAQQHGSRLIVLGIRHRSMVGKLLLGSTAQRVILEATCPVMAVKAPAC</sequence>
<dbReference type="EMBL" id="JAAZSQ010000023">
    <property type="protein sequence ID" value="NKX56404.1"/>
    <property type="molecule type" value="Genomic_DNA"/>
</dbReference>
<dbReference type="PANTHER" id="PTHR46268">
    <property type="entry name" value="STRESS RESPONSE PROTEIN NHAX"/>
    <property type="match status" value="1"/>
</dbReference>
<dbReference type="Gene3D" id="3.40.50.620">
    <property type="entry name" value="HUPs"/>
    <property type="match status" value="1"/>
</dbReference>
<evidence type="ECO:0000313" key="4">
    <source>
        <dbReference type="Proteomes" id="UP000544090"/>
    </source>
</evidence>
<dbReference type="InterPro" id="IPR006015">
    <property type="entry name" value="Universal_stress_UspA"/>
</dbReference>
<proteinExistence type="inferred from homology"/>
<dbReference type="InterPro" id="IPR014729">
    <property type="entry name" value="Rossmann-like_a/b/a_fold"/>
</dbReference>
<dbReference type="CDD" id="cd00293">
    <property type="entry name" value="USP-like"/>
    <property type="match status" value="1"/>
</dbReference>
<reference evidence="3 4" key="1">
    <citation type="submission" date="2020-04" db="EMBL/GenBank/DDBJ databases">
        <title>Arthrobacter sp. nov.</title>
        <authorList>
            <person name="Liu S."/>
        </authorList>
    </citation>
    <scope>NUCLEOTIDE SEQUENCE [LARGE SCALE GENOMIC DNA]</scope>
    <source>
        <strain evidence="3 4">E918</strain>
    </source>
</reference>
<dbReference type="PRINTS" id="PR01438">
    <property type="entry name" value="UNVRSLSTRESS"/>
</dbReference>
<dbReference type="SUPFAM" id="SSF52402">
    <property type="entry name" value="Adenine nucleotide alpha hydrolases-like"/>
    <property type="match status" value="1"/>
</dbReference>
<comment type="similarity">
    <text evidence="1">Belongs to the universal stress protein A family.</text>
</comment>
<evidence type="ECO:0000256" key="1">
    <source>
        <dbReference type="ARBA" id="ARBA00008791"/>
    </source>
</evidence>
<evidence type="ECO:0000313" key="3">
    <source>
        <dbReference type="EMBL" id="NKX56404.1"/>
    </source>
</evidence>
<gene>
    <name evidence="3" type="ORF">HGG74_18115</name>
</gene>